<feature type="signal peptide" evidence="2">
    <location>
        <begin position="1"/>
        <end position="23"/>
    </location>
</feature>
<feature type="chain" id="PRO_5046014891" description="Signal peptidase" evidence="2">
    <location>
        <begin position="24"/>
        <end position="71"/>
    </location>
</feature>
<gene>
    <name evidence="3" type="ORF">NOX80_02515</name>
</gene>
<evidence type="ECO:0000256" key="2">
    <source>
        <dbReference type="SAM" id="SignalP"/>
    </source>
</evidence>
<keyword evidence="2" id="KW-0732">Signal</keyword>
<protein>
    <recommendedName>
        <fullName evidence="5">Signal peptidase</fullName>
    </recommendedName>
</protein>
<keyword evidence="1" id="KW-0472">Membrane</keyword>
<organism evidence="3 4">
    <name type="scientific">Flavobacterium cerinum</name>
    <dbReference type="NCBI Taxonomy" id="2502784"/>
    <lineage>
        <taxon>Bacteria</taxon>
        <taxon>Pseudomonadati</taxon>
        <taxon>Bacteroidota</taxon>
        <taxon>Flavobacteriia</taxon>
        <taxon>Flavobacteriales</taxon>
        <taxon>Flavobacteriaceae</taxon>
        <taxon>Flavobacterium</taxon>
    </lineage>
</organism>
<accession>A0ABY5ITE7</accession>
<dbReference type="EMBL" id="CP101751">
    <property type="protein sequence ID" value="UUC46088.1"/>
    <property type="molecule type" value="Genomic_DNA"/>
</dbReference>
<evidence type="ECO:0008006" key="5">
    <source>
        <dbReference type="Google" id="ProtNLM"/>
    </source>
</evidence>
<name>A0ABY5ITE7_9FLAO</name>
<keyword evidence="1" id="KW-1133">Transmembrane helix</keyword>
<dbReference type="Proteomes" id="UP001059844">
    <property type="component" value="Chromosome"/>
</dbReference>
<keyword evidence="1" id="KW-0812">Transmembrane</keyword>
<reference evidence="3" key="1">
    <citation type="submission" date="2022-07" db="EMBL/GenBank/DDBJ databases">
        <title>Isolation, identification, and degradation of a PFOSA degrading strain from sewage treatment plant.</title>
        <authorList>
            <person name="Zhang L."/>
            <person name="Huo Y."/>
        </authorList>
    </citation>
    <scope>NUCLEOTIDE SEQUENCE</scope>
    <source>
        <strain evidence="3">C1</strain>
    </source>
</reference>
<evidence type="ECO:0000256" key="1">
    <source>
        <dbReference type="SAM" id="Phobius"/>
    </source>
</evidence>
<keyword evidence="4" id="KW-1185">Reference proteome</keyword>
<feature type="transmembrane region" description="Helical" evidence="1">
    <location>
        <begin position="47"/>
        <end position="62"/>
    </location>
</feature>
<sequence>MKNSFLKIGVISCFVLNTLSVMGAPVPPPPENGAPPAPGLPIDENVYLLLGIGLLYAFYYLVNEHTKKASE</sequence>
<dbReference type="RefSeq" id="WP_256551766.1">
    <property type="nucleotide sequence ID" value="NZ_CP101751.1"/>
</dbReference>
<proteinExistence type="predicted"/>
<evidence type="ECO:0000313" key="3">
    <source>
        <dbReference type="EMBL" id="UUC46088.1"/>
    </source>
</evidence>
<evidence type="ECO:0000313" key="4">
    <source>
        <dbReference type="Proteomes" id="UP001059844"/>
    </source>
</evidence>